<dbReference type="Proteomes" id="UP000821845">
    <property type="component" value="Chromosome 8"/>
</dbReference>
<comment type="caution">
    <text evidence="1">The sequence shown here is derived from an EMBL/GenBank/DDBJ whole genome shotgun (WGS) entry which is preliminary data.</text>
</comment>
<evidence type="ECO:0000313" key="2">
    <source>
        <dbReference type="Proteomes" id="UP000821845"/>
    </source>
</evidence>
<organism evidence="1 2">
    <name type="scientific">Hyalomma asiaticum</name>
    <name type="common">Tick</name>
    <dbReference type="NCBI Taxonomy" id="266040"/>
    <lineage>
        <taxon>Eukaryota</taxon>
        <taxon>Metazoa</taxon>
        <taxon>Ecdysozoa</taxon>
        <taxon>Arthropoda</taxon>
        <taxon>Chelicerata</taxon>
        <taxon>Arachnida</taxon>
        <taxon>Acari</taxon>
        <taxon>Parasitiformes</taxon>
        <taxon>Ixodida</taxon>
        <taxon>Ixodoidea</taxon>
        <taxon>Ixodidae</taxon>
        <taxon>Hyalomminae</taxon>
        <taxon>Hyalomma</taxon>
    </lineage>
</organism>
<keyword evidence="2" id="KW-1185">Reference proteome</keyword>
<protein>
    <submittedName>
        <fullName evidence="1">Uncharacterized protein</fullName>
    </submittedName>
</protein>
<proteinExistence type="predicted"/>
<sequence>MASRRGPDWPCQGSSFSSFSLLRARAALSSSTLSSSGEEDAGADGGGGSELPPRRWGALSPVRVARGITASWRGDGFGGVAAGRNRAMQRGPAAQHQRSPFAIQELLGLSDAGLPASSSSSTHHGNSQVSSVTAGLHPSSVLGPGHSLVPQAIHHHPPPPPPPPPHCGFPGDRAGVYLGHAFVPCAPFLHGFDGSAHGVPPDIGELEDSRRRVVGATPSERVDGLWPRDTGTRRPAAEGRVFEPNVSLDNELGARTALTSPTAALMASLAGVAPPSRWRDPAEQSATLLPLLLPAHRSSCTRLSSPHSS</sequence>
<accession>A0ACB7RQ82</accession>
<gene>
    <name evidence="1" type="ORF">HPB50_025703</name>
</gene>
<name>A0ACB7RQ82_HYAAI</name>
<evidence type="ECO:0000313" key="1">
    <source>
        <dbReference type="EMBL" id="KAH6924826.1"/>
    </source>
</evidence>
<reference evidence="1" key="1">
    <citation type="submission" date="2020-05" db="EMBL/GenBank/DDBJ databases">
        <title>Large-scale comparative analyses of tick genomes elucidate their genetic diversity and vector capacities.</title>
        <authorList>
            <person name="Jia N."/>
            <person name="Wang J."/>
            <person name="Shi W."/>
            <person name="Du L."/>
            <person name="Sun Y."/>
            <person name="Zhan W."/>
            <person name="Jiang J."/>
            <person name="Wang Q."/>
            <person name="Zhang B."/>
            <person name="Ji P."/>
            <person name="Sakyi L.B."/>
            <person name="Cui X."/>
            <person name="Yuan T."/>
            <person name="Jiang B."/>
            <person name="Yang W."/>
            <person name="Lam T.T.-Y."/>
            <person name="Chang Q."/>
            <person name="Ding S."/>
            <person name="Wang X."/>
            <person name="Zhu J."/>
            <person name="Ruan X."/>
            <person name="Zhao L."/>
            <person name="Wei J."/>
            <person name="Que T."/>
            <person name="Du C."/>
            <person name="Cheng J."/>
            <person name="Dai P."/>
            <person name="Han X."/>
            <person name="Huang E."/>
            <person name="Gao Y."/>
            <person name="Liu J."/>
            <person name="Shao H."/>
            <person name="Ye R."/>
            <person name="Li L."/>
            <person name="Wei W."/>
            <person name="Wang X."/>
            <person name="Wang C."/>
            <person name="Yang T."/>
            <person name="Huo Q."/>
            <person name="Li W."/>
            <person name="Guo W."/>
            <person name="Chen H."/>
            <person name="Zhou L."/>
            <person name="Ni X."/>
            <person name="Tian J."/>
            <person name="Zhou Y."/>
            <person name="Sheng Y."/>
            <person name="Liu T."/>
            <person name="Pan Y."/>
            <person name="Xia L."/>
            <person name="Li J."/>
            <person name="Zhao F."/>
            <person name="Cao W."/>
        </authorList>
    </citation>
    <scope>NUCLEOTIDE SEQUENCE</scope>
    <source>
        <strain evidence="1">Hyas-2018</strain>
    </source>
</reference>
<dbReference type="EMBL" id="CM023488">
    <property type="protein sequence ID" value="KAH6924826.1"/>
    <property type="molecule type" value="Genomic_DNA"/>
</dbReference>